<keyword evidence="2" id="KW-1185">Reference proteome</keyword>
<name>A0ACC5QWW5_9HYPH</name>
<evidence type="ECO:0000313" key="1">
    <source>
        <dbReference type="EMBL" id="MBK1864881.1"/>
    </source>
</evidence>
<comment type="caution">
    <text evidence="1">The sequence shown here is derived from an EMBL/GenBank/DDBJ whole genome shotgun (WGS) entry which is preliminary data.</text>
</comment>
<proteinExistence type="predicted"/>
<dbReference type="Proteomes" id="UP000616151">
    <property type="component" value="Unassembled WGS sequence"/>
</dbReference>
<organism evidence="1 2">
    <name type="scientific">Taklimakanibacter albus</name>
    <dbReference type="NCBI Taxonomy" id="2800327"/>
    <lineage>
        <taxon>Bacteria</taxon>
        <taxon>Pseudomonadati</taxon>
        <taxon>Pseudomonadota</taxon>
        <taxon>Alphaproteobacteria</taxon>
        <taxon>Hyphomicrobiales</taxon>
        <taxon>Aestuariivirgaceae</taxon>
        <taxon>Taklimakanibacter</taxon>
    </lineage>
</organism>
<accession>A0ACC5QWW5</accession>
<gene>
    <name evidence="1" type="ORF">JHL16_00820</name>
</gene>
<sequence>MRRPEFSDLDAFVAIVRHRNFRRAARERGVSASTLSQSVRDLEERLGVRLLNRTTRSVTPTEAGERLAARLQPIFSEMNEALDEVNGFRDTPTGTLRLNVPGAAQPILAPLAARFLEHHPGIRLEITVDNNFVDVFAEGFDAGIRYDESLALDMIALPIGPAQRYAIVASPDHVRRHGAPERPEDLLTRPCIRHRFLSGAMLPWEFEKEGQMVKIDAEAVLVTNSPDIAIRAAEDGLGWYATFETFVSPSIAAGRLVETLQSWCPYFPGPSLYYPSRRHMPAPLRAFIDFIRAGSGAD</sequence>
<dbReference type="EMBL" id="JAENHL010000003">
    <property type="protein sequence ID" value="MBK1864881.1"/>
    <property type="molecule type" value="Genomic_DNA"/>
</dbReference>
<protein>
    <submittedName>
        <fullName evidence="1">LysR family transcriptional regulator</fullName>
    </submittedName>
</protein>
<evidence type="ECO:0000313" key="2">
    <source>
        <dbReference type="Proteomes" id="UP000616151"/>
    </source>
</evidence>
<reference evidence="1" key="1">
    <citation type="submission" date="2021-01" db="EMBL/GenBank/DDBJ databases">
        <authorList>
            <person name="Sun Q."/>
        </authorList>
    </citation>
    <scope>NUCLEOTIDE SEQUENCE</scope>
    <source>
        <strain evidence="1">YIM B02566</strain>
    </source>
</reference>